<dbReference type="RefSeq" id="WP_155614015.1">
    <property type="nucleotide sequence ID" value="NZ_WNZX01000002.1"/>
</dbReference>
<protein>
    <recommendedName>
        <fullName evidence="3">DUF4901 domain-containing protein</fullName>
    </recommendedName>
</protein>
<evidence type="ECO:0000313" key="2">
    <source>
        <dbReference type="Proteomes" id="UP000450917"/>
    </source>
</evidence>
<name>A0A7X2Z7G5_9BACL</name>
<keyword evidence="2" id="KW-1185">Reference proteome</keyword>
<comment type="caution">
    <text evidence="1">The sequence shown here is derived from an EMBL/GenBank/DDBJ whole genome shotgun (WGS) entry which is preliminary data.</text>
</comment>
<dbReference type="EMBL" id="WNZX01000002">
    <property type="protein sequence ID" value="MUG69748.1"/>
    <property type="molecule type" value="Genomic_DNA"/>
</dbReference>
<organism evidence="1 2">
    <name type="scientific">Paenibacillus validus</name>
    <dbReference type="NCBI Taxonomy" id="44253"/>
    <lineage>
        <taxon>Bacteria</taxon>
        <taxon>Bacillati</taxon>
        <taxon>Bacillota</taxon>
        <taxon>Bacilli</taxon>
        <taxon>Bacillales</taxon>
        <taxon>Paenibacillaceae</taxon>
        <taxon>Paenibacillus</taxon>
    </lineage>
</organism>
<sequence>MKLLTVQDAIAKVNAWFHIPVTHDVIHSGIYRNSEPNQTPYYRVELEWNKQGEPALDDDGLVNKQTIRAELDAVSGHMIAFYRHEFRKNGKDQKAEMDNALYAVVFPYVLQWIGKLGLPISESELELKRKQVIDGDLYELDYGRQYAGIPVRNFGTFNIKLDQAFGLVHLFCRWDACIFDDRVIPIAPDAFKLQFDSKQLMLCYMRMLSSEHPYYMWKEDTFEAVSGRLVSADRGELTEMIDLQPTKPQRRQPVKFVHKPIFSADQYEALRVSDHVTEVDPCAPHPFFPVLSDEEVIKAKDIAVSYLQQHMSEETCQYAFIRKEGHEVARSMQGNRLQVEIQRLYNGIPVIGGAVRLFIDRDSWELNHVMDGLEFWKMASNSNILAYKEPRIAMEEAWSKLKGKVELNLHYRLEEGVPANETKRAILVYTLDCDWICNAVTGEVTKLALPSTP</sequence>
<dbReference type="Proteomes" id="UP000450917">
    <property type="component" value="Unassembled WGS sequence"/>
</dbReference>
<proteinExistence type="predicted"/>
<evidence type="ECO:0008006" key="3">
    <source>
        <dbReference type="Google" id="ProtNLM"/>
    </source>
</evidence>
<reference evidence="1 2" key="1">
    <citation type="submission" date="2019-11" db="EMBL/GenBank/DDBJ databases">
        <title>Draft genome sequences of five Paenibacillus species of dairy origin.</title>
        <authorList>
            <person name="Olajide A.M."/>
            <person name="Chen S."/>
            <person name="Lapointe G."/>
        </authorList>
    </citation>
    <scope>NUCLEOTIDE SEQUENCE [LARGE SCALE GENOMIC DNA]</scope>
    <source>
        <strain evidence="1 2">2CS3</strain>
    </source>
</reference>
<evidence type="ECO:0000313" key="1">
    <source>
        <dbReference type="EMBL" id="MUG69748.1"/>
    </source>
</evidence>
<accession>A0A7X2Z7G5</accession>
<gene>
    <name evidence="1" type="ORF">GNP93_03550</name>
</gene>
<dbReference type="AlphaFoldDB" id="A0A7X2Z7G5"/>